<feature type="signal peptide" evidence="3">
    <location>
        <begin position="1"/>
        <end position="25"/>
    </location>
</feature>
<gene>
    <name evidence="4" type="ORF">DFP98_10136</name>
</gene>
<dbReference type="PANTHER" id="PTHR43649:SF33">
    <property type="entry name" value="POLYGALACTURONAN_RHAMNOGALACTURONAN-BINDING PROTEIN YTCQ"/>
    <property type="match status" value="1"/>
</dbReference>
<reference evidence="4 5" key="1">
    <citation type="submission" date="2018-07" db="EMBL/GenBank/DDBJ databases">
        <title>Genomic Encyclopedia of Type Strains, Phase III (KMG-III): the genomes of soil and plant-associated and newly described type strains.</title>
        <authorList>
            <person name="Whitman W."/>
        </authorList>
    </citation>
    <scope>NUCLEOTIDE SEQUENCE [LARGE SCALE GENOMIC DNA]</scope>
    <source>
        <strain evidence="4 5">CECT 7287</strain>
    </source>
</reference>
<dbReference type="SUPFAM" id="SSF53850">
    <property type="entry name" value="Periplasmic binding protein-like II"/>
    <property type="match status" value="1"/>
</dbReference>
<evidence type="ECO:0000313" key="5">
    <source>
        <dbReference type="Proteomes" id="UP000256977"/>
    </source>
</evidence>
<accession>A0A3D9KTT3</accession>
<dbReference type="InterPro" id="IPR050490">
    <property type="entry name" value="Bact_solute-bd_prot1"/>
</dbReference>
<dbReference type="PANTHER" id="PTHR43649">
    <property type="entry name" value="ARABINOSE-BINDING PROTEIN-RELATED"/>
    <property type="match status" value="1"/>
</dbReference>
<evidence type="ECO:0000256" key="3">
    <source>
        <dbReference type="SAM" id="SignalP"/>
    </source>
</evidence>
<evidence type="ECO:0000256" key="2">
    <source>
        <dbReference type="SAM" id="MobiDB-lite"/>
    </source>
</evidence>
<feature type="chain" id="PRO_5039653229" evidence="3">
    <location>
        <begin position="26"/>
        <end position="572"/>
    </location>
</feature>
<dbReference type="OrthoDB" id="353914at2"/>
<dbReference type="Gene3D" id="3.40.190.10">
    <property type="entry name" value="Periplasmic binding protein-like II"/>
    <property type="match status" value="2"/>
</dbReference>
<evidence type="ECO:0000256" key="1">
    <source>
        <dbReference type="ARBA" id="ARBA00022729"/>
    </source>
</evidence>
<dbReference type="EMBL" id="QRDZ01000001">
    <property type="protein sequence ID" value="RED89065.1"/>
    <property type="molecule type" value="Genomic_DNA"/>
</dbReference>
<sequence>MKAMKSKKISITLLSLVMAISIVLAGCSVNKGNSNNAKESQANPSSSASVETAGASGEPAKQGYDDVLNIDWYVNLSWWKYPGDYGKDKFSQYIRDRFGLNINFITPAGDGSDQMSAMIATGEIPDLVTVESWLDYKTKLAKGGYLVSINELIEKYVPDFKPYQDIFNWYKESDGKTYALPNYAYSSQALKPGEQLEPNSAFTLRKDIYDKLGRPDISTADKFLDVLERVKNEVKTYDGKSLIPLQLYEFTANGNGSASWLNEYFAVPYEDENGKLINRTYNPKYWEVIKFLNEAYRRGLISKDNFTDKRDQINEKIASGRVFASLTAPQDFSDPIRTLYTADNNAQYEAFALRNYEGENPVLTDIRGFGWLVTLVGKDSKAQERIAKLLSFLNSKEGQHMVHFGWENETYTYNADGTIQWTQEYKDAIAKGDSSEKKWGMGFNLQMDWYSVKDLFPQPEKPVDIYLAEKNMKKPLVQYSFDTSAVGGKPNPDHPDRDKMLETSNRLSLYWGKELPRIILADSEEKARAIFEDTLKKMDDMGRVKLDKYNDELFQGAKQALGIERSWPPFRK</sequence>
<feature type="region of interest" description="Disordered" evidence="2">
    <location>
        <begin position="34"/>
        <end position="59"/>
    </location>
</feature>
<feature type="compositionally biased region" description="Polar residues" evidence="2">
    <location>
        <begin position="34"/>
        <end position="50"/>
    </location>
</feature>
<dbReference type="Proteomes" id="UP000256977">
    <property type="component" value="Unassembled WGS sequence"/>
</dbReference>
<keyword evidence="5" id="KW-1185">Reference proteome</keyword>
<evidence type="ECO:0000313" key="4">
    <source>
        <dbReference type="EMBL" id="RED89065.1"/>
    </source>
</evidence>
<protein>
    <submittedName>
        <fullName evidence="4">Putative aldouronate transport system substrate-binding protein</fullName>
    </submittedName>
</protein>
<proteinExistence type="predicted"/>
<organism evidence="4 5">
    <name type="scientific">Cohnella phaseoli</name>
    <dbReference type="NCBI Taxonomy" id="456490"/>
    <lineage>
        <taxon>Bacteria</taxon>
        <taxon>Bacillati</taxon>
        <taxon>Bacillota</taxon>
        <taxon>Bacilli</taxon>
        <taxon>Bacillales</taxon>
        <taxon>Paenibacillaceae</taxon>
        <taxon>Cohnella</taxon>
    </lineage>
</organism>
<dbReference type="PROSITE" id="PS51257">
    <property type="entry name" value="PROKAR_LIPOPROTEIN"/>
    <property type="match status" value="1"/>
</dbReference>
<keyword evidence="1 3" id="KW-0732">Signal</keyword>
<name>A0A3D9KTT3_9BACL</name>
<dbReference type="AlphaFoldDB" id="A0A3D9KTT3"/>
<comment type="caution">
    <text evidence="4">The sequence shown here is derived from an EMBL/GenBank/DDBJ whole genome shotgun (WGS) entry which is preliminary data.</text>
</comment>
<dbReference type="RefSeq" id="WP_116058537.1">
    <property type="nucleotide sequence ID" value="NZ_QRDZ01000001.1"/>
</dbReference>